<evidence type="ECO:0000259" key="10">
    <source>
        <dbReference type="Pfam" id="PF25198"/>
    </source>
</evidence>
<keyword evidence="6" id="KW-0564">Palmitate</keyword>
<keyword evidence="3" id="KW-0309">Germination</keyword>
<dbReference type="InterPro" id="IPR046953">
    <property type="entry name" value="Spore_GerAC-like_C"/>
</dbReference>
<keyword evidence="8" id="KW-0812">Transmembrane</keyword>
<dbReference type="Gene3D" id="3.30.300.210">
    <property type="entry name" value="Nutrient germinant receptor protein C, domain 3"/>
    <property type="match status" value="1"/>
</dbReference>
<dbReference type="AlphaFoldDB" id="A0A1I0WAC6"/>
<evidence type="ECO:0000256" key="4">
    <source>
        <dbReference type="ARBA" id="ARBA00022729"/>
    </source>
</evidence>
<organism evidence="11 12">
    <name type="scientific">Lentibacillus halodurans</name>
    <dbReference type="NCBI Taxonomy" id="237679"/>
    <lineage>
        <taxon>Bacteria</taxon>
        <taxon>Bacillati</taxon>
        <taxon>Bacillota</taxon>
        <taxon>Bacilli</taxon>
        <taxon>Bacillales</taxon>
        <taxon>Bacillaceae</taxon>
        <taxon>Lentibacillus</taxon>
    </lineage>
</organism>
<evidence type="ECO:0000256" key="5">
    <source>
        <dbReference type="ARBA" id="ARBA00023136"/>
    </source>
</evidence>
<keyword evidence="7" id="KW-0449">Lipoprotein</keyword>
<evidence type="ECO:0000313" key="11">
    <source>
        <dbReference type="EMBL" id="SFA85544.1"/>
    </source>
</evidence>
<dbReference type="RefSeq" id="WP_090234135.1">
    <property type="nucleotide sequence ID" value="NZ_FOJW01000002.1"/>
</dbReference>
<dbReference type="InterPro" id="IPR008844">
    <property type="entry name" value="Spore_GerAC-like"/>
</dbReference>
<gene>
    <name evidence="11" type="ORF">SAMN04488072_102338</name>
</gene>
<keyword evidence="4" id="KW-0732">Signal</keyword>
<dbReference type="GO" id="GO:0016020">
    <property type="term" value="C:membrane"/>
    <property type="evidence" value="ECO:0007669"/>
    <property type="project" value="UniProtKB-SubCell"/>
</dbReference>
<evidence type="ECO:0000256" key="6">
    <source>
        <dbReference type="ARBA" id="ARBA00023139"/>
    </source>
</evidence>
<evidence type="ECO:0000256" key="8">
    <source>
        <dbReference type="SAM" id="Phobius"/>
    </source>
</evidence>
<dbReference type="STRING" id="237679.SAMN04488072_102338"/>
<dbReference type="OrthoDB" id="2592518at2"/>
<evidence type="ECO:0000256" key="7">
    <source>
        <dbReference type="ARBA" id="ARBA00023288"/>
    </source>
</evidence>
<dbReference type="Pfam" id="PF05504">
    <property type="entry name" value="Spore_GerAC"/>
    <property type="match status" value="1"/>
</dbReference>
<evidence type="ECO:0000256" key="1">
    <source>
        <dbReference type="ARBA" id="ARBA00004635"/>
    </source>
</evidence>
<evidence type="ECO:0000256" key="2">
    <source>
        <dbReference type="ARBA" id="ARBA00007886"/>
    </source>
</evidence>
<dbReference type="PANTHER" id="PTHR35789:SF1">
    <property type="entry name" value="SPORE GERMINATION PROTEIN B3"/>
    <property type="match status" value="1"/>
</dbReference>
<sequence length="357" mass="40726">MVLLKYILFFVFVISSLLFNFTMPTKVIDQIQMITVVGYDPAERDHIRGTVVTPVFLQPGEVEDFIYTDTAATVYENRVQLNAKATEQLLNGKIKAAFYNQELAEQGIENFIEYLSRDPSIGGAVYLAVTEGSALELINTAQSSKGRGIYFNDLINHNIQHGNLPHINLKEFESSLQSDTCDPFLPMFGLSGGRVELQSIAFFDDDQYVDKLPIENADIFKILYQNVNDGQYQYKNDTYNVSVENIESAKNVKVDQKNGNPEVRINVRFRGVIREFTGERATDRKAEIERVIEQDFKQKAEDLINRFQELDIDPLDIEGHVKSSNRNYDKEQFKAAYPEMSINVNTNVKLTETGTRR</sequence>
<keyword evidence="12" id="KW-1185">Reference proteome</keyword>
<evidence type="ECO:0000313" key="12">
    <source>
        <dbReference type="Proteomes" id="UP000198642"/>
    </source>
</evidence>
<feature type="domain" description="Spore germination GerAC-like C-terminal" evidence="9">
    <location>
        <begin position="200"/>
        <end position="354"/>
    </location>
</feature>
<dbReference type="GO" id="GO:0009847">
    <property type="term" value="P:spore germination"/>
    <property type="evidence" value="ECO:0007669"/>
    <property type="project" value="InterPro"/>
</dbReference>
<keyword evidence="5 8" id="KW-0472">Membrane</keyword>
<dbReference type="NCBIfam" id="TIGR02887">
    <property type="entry name" value="spore_ger_x_C"/>
    <property type="match status" value="1"/>
</dbReference>
<name>A0A1I0WAC6_9BACI</name>
<dbReference type="EMBL" id="FOJW01000002">
    <property type="protein sequence ID" value="SFA85544.1"/>
    <property type="molecule type" value="Genomic_DNA"/>
</dbReference>
<dbReference type="InterPro" id="IPR038501">
    <property type="entry name" value="Spore_GerAC_C_sf"/>
</dbReference>
<accession>A0A1I0WAC6</accession>
<feature type="transmembrane region" description="Helical" evidence="8">
    <location>
        <begin position="6"/>
        <end position="23"/>
    </location>
</feature>
<evidence type="ECO:0000256" key="3">
    <source>
        <dbReference type="ARBA" id="ARBA00022544"/>
    </source>
</evidence>
<keyword evidence="8" id="KW-1133">Transmembrane helix</keyword>
<comment type="subcellular location">
    <subcellularLocation>
        <location evidence="1">Membrane</location>
        <topology evidence="1">Lipid-anchor</topology>
    </subcellularLocation>
</comment>
<dbReference type="Pfam" id="PF25198">
    <property type="entry name" value="Spore_GerAC_N"/>
    <property type="match status" value="1"/>
</dbReference>
<dbReference type="PANTHER" id="PTHR35789">
    <property type="entry name" value="SPORE GERMINATION PROTEIN B3"/>
    <property type="match status" value="1"/>
</dbReference>
<dbReference type="InterPro" id="IPR057336">
    <property type="entry name" value="GerAC_N"/>
</dbReference>
<feature type="domain" description="Spore germination protein N-terminal" evidence="10">
    <location>
        <begin position="26"/>
        <end position="188"/>
    </location>
</feature>
<dbReference type="Proteomes" id="UP000198642">
    <property type="component" value="Unassembled WGS sequence"/>
</dbReference>
<evidence type="ECO:0000259" key="9">
    <source>
        <dbReference type="Pfam" id="PF05504"/>
    </source>
</evidence>
<protein>
    <submittedName>
        <fullName evidence="11">Spore germination protein</fullName>
    </submittedName>
</protein>
<reference evidence="11 12" key="1">
    <citation type="submission" date="2016-10" db="EMBL/GenBank/DDBJ databases">
        <authorList>
            <person name="de Groot N.N."/>
        </authorList>
    </citation>
    <scope>NUCLEOTIDE SEQUENCE [LARGE SCALE GENOMIC DNA]</scope>
    <source>
        <strain evidence="11 12">CGMCC 1.3702</strain>
    </source>
</reference>
<comment type="similarity">
    <text evidence="2">Belongs to the GerABKC lipoprotein family.</text>
</comment>
<proteinExistence type="inferred from homology"/>